<evidence type="ECO:0000313" key="6">
    <source>
        <dbReference type="EMBL" id="AOO82745.1"/>
    </source>
</evidence>
<dbReference type="GO" id="GO:0030288">
    <property type="term" value="C:outer membrane-bounded periplasmic space"/>
    <property type="evidence" value="ECO:0007669"/>
    <property type="project" value="UniProtKB-ARBA"/>
</dbReference>
<dbReference type="FunFam" id="3.10.105.10:FF:000006">
    <property type="entry name" value="Peptide ABC transporter substrate-binding protein"/>
    <property type="match status" value="1"/>
</dbReference>
<keyword evidence="3" id="KW-0813">Transport</keyword>
<dbReference type="GO" id="GO:1904680">
    <property type="term" value="F:peptide transmembrane transporter activity"/>
    <property type="evidence" value="ECO:0007669"/>
    <property type="project" value="TreeGrafter"/>
</dbReference>
<gene>
    <name evidence="6" type="ORF">BHK69_21950</name>
</gene>
<dbReference type="SUPFAM" id="SSF53850">
    <property type="entry name" value="Periplasmic binding protein-like II"/>
    <property type="match status" value="1"/>
</dbReference>
<dbReference type="FunFam" id="3.40.190.10:FF:000251">
    <property type="entry name" value="Peptide ABC transporter substrate-binding protein"/>
    <property type="match status" value="1"/>
</dbReference>
<dbReference type="InterPro" id="IPR039424">
    <property type="entry name" value="SBP_5"/>
</dbReference>
<dbReference type="STRING" id="1526658.BHK69_21950"/>
<feature type="domain" description="Solute-binding protein family 5" evidence="5">
    <location>
        <begin position="107"/>
        <end position="504"/>
    </location>
</feature>
<evidence type="ECO:0000256" key="3">
    <source>
        <dbReference type="ARBA" id="ARBA00022448"/>
    </source>
</evidence>
<dbReference type="InterPro" id="IPR030678">
    <property type="entry name" value="Peptide/Ni-bd"/>
</dbReference>
<keyword evidence="7" id="KW-1185">Reference proteome</keyword>
<dbReference type="Proteomes" id="UP000094969">
    <property type="component" value="Chromosome"/>
</dbReference>
<protein>
    <submittedName>
        <fullName evidence="6">Peptide ABC transporter substrate-binding protein</fullName>
    </submittedName>
</protein>
<keyword evidence="4" id="KW-0732">Signal</keyword>
<dbReference type="PANTHER" id="PTHR30290:SF65">
    <property type="entry name" value="MONOACYL PHOSPHATIDYLINOSITOL TETRAMANNOSIDE-BINDING PROTEIN LPQW-RELATED"/>
    <property type="match status" value="1"/>
</dbReference>
<accession>A0A1D7U5T2</accession>
<name>A0A1D7U5T2_9HYPH</name>
<dbReference type="OrthoDB" id="9803988at2"/>
<dbReference type="RefSeq" id="WP_069691951.1">
    <property type="nucleotide sequence ID" value="NZ_CP017147.1"/>
</dbReference>
<evidence type="ECO:0000256" key="1">
    <source>
        <dbReference type="ARBA" id="ARBA00004418"/>
    </source>
</evidence>
<evidence type="ECO:0000259" key="5">
    <source>
        <dbReference type="Pfam" id="PF00496"/>
    </source>
</evidence>
<dbReference type="PROSITE" id="PS51318">
    <property type="entry name" value="TAT"/>
    <property type="match status" value="1"/>
</dbReference>
<dbReference type="GO" id="GO:0043190">
    <property type="term" value="C:ATP-binding cassette (ABC) transporter complex"/>
    <property type="evidence" value="ECO:0007669"/>
    <property type="project" value="InterPro"/>
</dbReference>
<dbReference type="CDD" id="cd08513">
    <property type="entry name" value="PBP2_thermophilic_Hb8_like"/>
    <property type="match status" value="1"/>
</dbReference>
<sequence length="595" mass="65621">MNSKHIQGMVQNLKEGRLSRRTFIQKMAAFGIGAPIASQILAWNNVAMANATLEYKPSKAGGGGPLKLLLWQAPTLLNPHFASGTKDQIASRIFYEPLAGWDKEGNLIPQLAAAVPSKENGGLSEDGTSVTWKLKPGVKWHDGKPLTADDVVFTWEYAADPATAAYTTGAYKDIKVEKVDDLTVKVIFSKPTPFWADPFVGVAGMIIPKHHFAEYKGAKSREAPANLKPVGTGPYKFADFKPGDILAGTRNEDYHVKNQPHFDTLEVKGGGDAVSAARAVLQTGEYDYAWDTLVEDEVLKRLETGGRGKVSAAPAGDVEFITLNTTDPWTEVDGERSSIKTRHPTLSDPAVRQAINLLIDRDSIQKFIYGRGGTATASFVNEPKQFKSSMLKYEFSIEKANKVLDEAGWKKGADGIREKDGKKLKFVFQTSINAPRQKVQAIVKQACQRAGIDLELKSVTASVFFSSDVANPDTYTKLYVDMEMYTTTQPQPDPERFLNQFTSWEIANKENKWLGRNVSRYSDPAADEAYKAAQKELDPAKRAALLIKVNEIFCEANVILPVLSRTKVVAAARSLSHDHSGWDVDTWNLAAWYRS</sequence>
<dbReference type="PIRSF" id="PIRSF002741">
    <property type="entry name" value="MppA"/>
    <property type="match status" value="1"/>
</dbReference>
<dbReference type="GO" id="GO:0015833">
    <property type="term" value="P:peptide transport"/>
    <property type="evidence" value="ECO:0007669"/>
    <property type="project" value="TreeGrafter"/>
</dbReference>
<dbReference type="InterPro" id="IPR006311">
    <property type="entry name" value="TAT_signal"/>
</dbReference>
<evidence type="ECO:0000313" key="7">
    <source>
        <dbReference type="Proteomes" id="UP000094969"/>
    </source>
</evidence>
<dbReference type="AlphaFoldDB" id="A0A1D7U5T2"/>
<dbReference type="KEGG" id="bvv:BHK69_21950"/>
<organism evidence="6 7">
    <name type="scientific">Bosea vaviloviae</name>
    <dbReference type="NCBI Taxonomy" id="1526658"/>
    <lineage>
        <taxon>Bacteria</taxon>
        <taxon>Pseudomonadati</taxon>
        <taxon>Pseudomonadota</taxon>
        <taxon>Alphaproteobacteria</taxon>
        <taxon>Hyphomicrobiales</taxon>
        <taxon>Boseaceae</taxon>
        <taxon>Bosea</taxon>
    </lineage>
</organism>
<comment type="similarity">
    <text evidence="2">Belongs to the bacterial solute-binding protein 5 family.</text>
</comment>
<dbReference type="Pfam" id="PF00496">
    <property type="entry name" value="SBP_bac_5"/>
    <property type="match status" value="1"/>
</dbReference>
<dbReference type="EMBL" id="CP017147">
    <property type="protein sequence ID" value="AOO82745.1"/>
    <property type="molecule type" value="Genomic_DNA"/>
</dbReference>
<dbReference type="PANTHER" id="PTHR30290">
    <property type="entry name" value="PERIPLASMIC BINDING COMPONENT OF ABC TRANSPORTER"/>
    <property type="match status" value="1"/>
</dbReference>
<comment type="subcellular location">
    <subcellularLocation>
        <location evidence="1">Periplasm</location>
    </subcellularLocation>
</comment>
<reference evidence="6 7" key="1">
    <citation type="journal article" date="2015" name="Antonie Van Leeuwenhoek">
        <title>Bosea vaviloviae sp. nov., a new species of slow-growing rhizobia isolated from nodules of the relict species Vavilovia formosa (Stev.) Fed.</title>
        <authorList>
            <person name="Safronova V.I."/>
            <person name="Kuznetsova I.G."/>
            <person name="Sazanova A.L."/>
            <person name="Kimeklis A.K."/>
            <person name="Belimov A.A."/>
            <person name="Andronov E.E."/>
            <person name="Pinaev A.G."/>
            <person name="Chizhevskaya E.P."/>
            <person name="Pukhaev A.R."/>
            <person name="Popov K.P."/>
            <person name="Willems A."/>
            <person name="Tikhonovich I.A."/>
        </authorList>
    </citation>
    <scope>NUCLEOTIDE SEQUENCE [LARGE SCALE GENOMIC DNA]</scope>
    <source>
        <strain evidence="6 7">Vaf18</strain>
    </source>
</reference>
<proteinExistence type="inferred from homology"/>
<evidence type="ECO:0000256" key="4">
    <source>
        <dbReference type="ARBA" id="ARBA00022729"/>
    </source>
</evidence>
<dbReference type="Gene3D" id="3.40.190.10">
    <property type="entry name" value="Periplasmic binding protein-like II"/>
    <property type="match status" value="1"/>
</dbReference>
<evidence type="ECO:0000256" key="2">
    <source>
        <dbReference type="ARBA" id="ARBA00005695"/>
    </source>
</evidence>
<dbReference type="InterPro" id="IPR000914">
    <property type="entry name" value="SBP_5_dom"/>
</dbReference>
<dbReference type="Gene3D" id="3.10.105.10">
    <property type="entry name" value="Dipeptide-binding Protein, Domain 3"/>
    <property type="match status" value="1"/>
</dbReference>